<dbReference type="RefSeq" id="WP_406583503.1">
    <property type="nucleotide sequence ID" value="NZ_JBJHQH010000033.1"/>
</dbReference>
<evidence type="ECO:0000256" key="2">
    <source>
        <dbReference type="ARBA" id="ARBA00022643"/>
    </source>
</evidence>
<dbReference type="HAMAP" id="MF_01216">
    <property type="entry name" value="Azoreductase_type1"/>
    <property type="match status" value="1"/>
</dbReference>
<dbReference type="Pfam" id="PF02525">
    <property type="entry name" value="Flavodoxin_2"/>
    <property type="match status" value="1"/>
</dbReference>
<evidence type="ECO:0000256" key="3">
    <source>
        <dbReference type="ARBA" id="ARBA00023002"/>
    </source>
</evidence>
<dbReference type="PANTHER" id="PTHR43741">
    <property type="entry name" value="FMN-DEPENDENT NADH-AZOREDUCTASE 1"/>
    <property type="match status" value="1"/>
</dbReference>
<evidence type="ECO:0000256" key="1">
    <source>
        <dbReference type="ARBA" id="ARBA00022630"/>
    </source>
</evidence>
<sequence>MEKLLYVTANPKGLEKSKGLQIGEAFLEAFQQESSDVEIKKMDLFTLDFAQMDADLVSARGKLAGYGYTLDQLTETERVKILKMHALADEFVTYDYYVFVSPMWNLNSPAVLKAFLDNLFVSGKTFAHTPNGPKGLLSNKKAIHIQTRGGQYTGTPLQEMESGDRYLKIALRFLGIEVMDTVIAEGFDLYPQKVPEIIEKAKDNVRLAAKELAKGIAVQV</sequence>
<dbReference type="PANTHER" id="PTHR43741:SF7">
    <property type="entry name" value="FMN-DEPENDENT NADH:QUINONE OXIDOREDUCTASE"/>
    <property type="match status" value="1"/>
</dbReference>
<comment type="caution">
    <text evidence="6">Lacks conserved residue(s) required for the propagation of feature annotation.</text>
</comment>
<evidence type="ECO:0000313" key="8">
    <source>
        <dbReference type="EMBL" id="MFK9095095.1"/>
    </source>
</evidence>
<keyword evidence="2 6" id="KW-0288">FMN</keyword>
<comment type="function">
    <text evidence="6">Quinone reductase that provides resistance to thiol-specific stress caused by electrophilic quinones.</text>
</comment>
<comment type="subunit">
    <text evidence="6">Homodimer.</text>
</comment>
<comment type="caution">
    <text evidence="8">The sequence shown here is derived from an EMBL/GenBank/DDBJ whole genome shotgun (WGS) entry which is preliminary data.</text>
</comment>
<keyword evidence="4 6" id="KW-0520">NAD</keyword>
<evidence type="ECO:0000256" key="4">
    <source>
        <dbReference type="ARBA" id="ARBA00023027"/>
    </source>
</evidence>
<keyword evidence="1 6" id="KW-0285">Flavoprotein</keyword>
<dbReference type="EMBL" id="JBJHQH010000033">
    <property type="protein sequence ID" value="MFK9095095.1"/>
    <property type="molecule type" value="Genomic_DNA"/>
</dbReference>
<dbReference type="EC" id="1.7.1.17" evidence="6"/>
<feature type="binding site" evidence="6">
    <location>
        <begin position="103"/>
        <end position="106"/>
    </location>
    <ligand>
        <name>FMN</name>
        <dbReference type="ChEBI" id="CHEBI:58210"/>
    </ligand>
</feature>
<reference evidence="8 9" key="1">
    <citation type="submission" date="2024-11" db="EMBL/GenBank/DDBJ databases">
        <authorList>
            <person name="Lucas J.A."/>
        </authorList>
    </citation>
    <scope>NUCLEOTIDE SEQUENCE [LARGE SCALE GENOMIC DNA]</scope>
    <source>
        <strain evidence="8 9">Z 5.4</strain>
    </source>
</reference>
<organism evidence="8 9">
    <name type="scientific">Bacillus salipaludis</name>
    <dbReference type="NCBI Taxonomy" id="2547811"/>
    <lineage>
        <taxon>Bacteria</taxon>
        <taxon>Bacillati</taxon>
        <taxon>Bacillota</taxon>
        <taxon>Bacilli</taxon>
        <taxon>Bacillales</taxon>
        <taxon>Bacillaceae</taxon>
        <taxon>Bacillus</taxon>
    </lineage>
</organism>
<dbReference type="Gene3D" id="3.40.50.360">
    <property type="match status" value="1"/>
</dbReference>
<dbReference type="InterPro" id="IPR003680">
    <property type="entry name" value="Flavodoxin_fold"/>
</dbReference>
<proteinExistence type="inferred from homology"/>
<comment type="function">
    <text evidence="6">Also exhibits azoreductase activity. Catalyzes the reductive cleavage of the azo bond in aromatic azo compounds to the corresponding amines.</text>
</comment>
<feature type="domain" description="Flavodoxin-like fold" evidence="7">
    <location>
        <begin position="3"/>
        <end position="205"/>
    </location>
</feature>
<comment type="catalytic activity">
    <reaction evidence="6">
        <text>2 a quinone + NADH + H(+) = 2 a 1,4-benzosemiquinone + NAD(+)</text>
        <dbReference type="Rhea" id="RHEA:65952"/>
        <dbReference type="ChEBI" id="CHEBI:15378"/>
        <dbReference type="ChEBI" id="CHEBI:57540"/>
        <dbReference type="ChEBI" id="CHEBI:57945"/>
        <dbReference type="ChEBI" id="CHEBI:132124"/>
        <dbReference type="ChEBI" id="CHEBI:134225"/>
    </reaction>
</comment>
<comment type="catalytic activity">
    <reaction evidence="5">
        <text>N,N-dimethyl-1,4-phenylenediamine + anthranilate + 2 NAD(+) = 2-(4-dimethylaminophenyl)diazenylbenzoate + 2 NADH + 2 H(+)</text>
        <dbReference type="Rhea" id="RHEA:55872"/>
        <dbReference type="ChEBI" id="CHEBI:15378"/>
        <dbReference type="ChEBI" id="CHEBI:15783"/>
        <dbReference type="ChEBI" id="CHEBI:16567"/>
        <dbReference type="ChEBI" id="CHEBI:57540"/>
        <dbReference type="ChEBI" id="CHEBI:57945"/>
        <dbReference type="ChEBI" id="CHEBI:71579"/>
        <dbReference type="EC" id="1.7.1.17"/>
    </reaction>
    <physiologicalReaction direction="right-to-left" evidence="5">
        <dbReference type="Rhea" id="RHEA:55874"/>
    </physiologicalReaction>
</comment>
<evidence type="ECO:0000313" key="9">
    <source>
        <dbReference type="Proteomes" id="UP001623041"/>
    </source>
</evidence>
<gene>
    <name evidence="6" type="primary">azoR</name>
    <name evidence="8" type="ORF">ACJEBI_27015</name>
</gene>
<evidence type="ECO:0000256" key="6">
    <source>
        <dbReference type="HAMAP-Rule" id="MF_01216"/>
    </source>
</evidence>
<evidence type="ECO:0000256" key="5">
    <source>
        <dbReference type="ARBA" id="ARBA00048542"/>
    </source>
</evidence>
<accession>A0ABW8RNJ8</accession>
<feature type="binding site" evidence="6">
    <location>
        <begin position="147"/>
        <end position="150"/>
    </location>
    <ligand>
        <name>FMN</name>
        <dbReference type="ChEBI" id="CHEBI:58210"/>
    </ligand>
</feature>
<dbReference type="InterPro" id="IPR023048">
    <property type="entry name" value="NADH:quinone_OxRdtase_FMN_depd"/>
</dbReference>
<keyword evidence="3 6" id="KW-0560">Oxidoreductase</keyword>
<dbReference type="InterPro" id="IPR029039">
    <property type="entry name" value="Flavoprotein-like_sf"/>
</dbReference>
<dbReference type="EC" id="1.6.5.-" evidence="6"/>
<keyword evidence="9" id="KW-1185">Reference proteome</keyword>
<comment type="similarity">
    <text evidence="6">Belongs to the azoreductase type 1 family.</text>
</comment>
<dbReference type="SUPFAM" id="SSF52218">
    <property type="entry name" value="Flavoproteins"/>
    <property type="match status" value="1"/>
</dbReference>
<dbReference type="Proteomes" id="UP001623041">
    <property type="component" value="Unassembled WGS sequence"/>
</dbReference>
<protein>
    <recommendedName>
        <fullName evidence="6">FMN dependent NADH:quinone oxidoreductase</fullName>
        <ecNumber evidence="6">1.6.5.-</ecNumber>
    </recommendedName>
    <alternativeName>
        <fullName evidence="6">Azo-dye reductase</fullName>
    </alternativeName>
    <alternativeName>
        <fullName evidence="6">FMN-dependent NADH-azo compound oxidoreductase</fullName>
    </alternativeName>
    <alternativeName>
        <fullName evidence="6">FMN-dependent NADH-azoreductase</fullName>
        <ecNumber evidence="6">1.7.1.17</ecNumber>
    </alternativeName>
</protein>
<dbReference type="InterPro" id="IPR050104">
    <property type="entry name" value="FMN-dep_NADH:Q_OxRdtase_AzoR1"/>
</dbReference>
<name>A0ABW8RNJ8_9BACI</name>
<evidence type="ECO:0000259" key="7">
    <source>
        <dbReference type="Pfam" id="PF02525"/>
    </source>
</evidence>
<comment type="cofactor">
    <cofactor evidence="6">
        <name>FMN</name>
        <dbReference type="ChEBI" id="CHEBI:58210"/>
    </cofactor>
    <text evidence="6">Binds 1 FMN per subunit.</text>
</comment>